<feature type="domain" description="Malectin-like" evidence="11">
    <location>
        <begin position="24"/>
        <end position="338"/>
    </location>
</feature>
<feature type="chain" id="PRO_5040394103" description="Malectin-like domain-containing protein" evidence="10">
    <location>
        <begin position="21"/>
        <end position="607"/>
    </location>
</feature>
<evidence type="ECO:0000259" key="11">
    <source>
        <dbReference type="Pfam" id="PF12819"/>
    </source>
</evidence>
<keyword evidence="5" id="KW-0677">Repeat</keyword>
<dbReference type="InterPro" id="IPR024788">
    <property type="entry name" value="Malectin-like_Carb-bd_dom"/>
</dbReference>
<comment type="subcellular location">
    <subcellularLocation>
        <location evidence="1">Membrane</location>
        <topology evidence="1">Single-pass membrane protein</topology>
    </subcellularLocation>
</comment>
<keyword evidence="4 10" id="KW-0732">Signal</keyword>
<dbReference type="Gene3D" id="3.80.10.10">
    <property type="entry name" value="Ribonuclease Inhibitor"/>
    <property type="match status" value="1"/>
</dbReference>
<evidence type="ECO:0000256" key="7">
    <source>
        <dbReference type="ARBA" id="ARBA00023136"/>
    </source>
</evidence>
<evidence type="ECO:0000256" key="9">
    <source>
        <dbReference type="SAM" id="Phobius"/>
    </source>
</evidence>
<dbReference type="InterPro" id="IPR032675">
    <property type="entry name" value="LRR_dom_sf"/>
</dbReference>
<dbReference type="Proteomes" id="UP001141552">
    <property type="component" value="Unassembled WGS sequence"/>
</dbReference>
<dbReference type="FunFam" id="3.80.10.10:FF:000129">
    <property type="entry name" value="Leucine-rich repeat receptor-like kinase"/>
    <property type="match status" value="1"/>
</dbReference>
<keyword evidence="13" id="KW-1185">Reference proteome</keyword>
<evidence type="ECO:0000256" key="10">
    <source>
        <dbReference type="SAM" id="SignalP"/>
    </source>
</evidence>
<reference evidence="12" key="2">
    <citation type="journal article" date="2023" name="Plants (Basel)">
        <title>Annotation of the Turnera subulata (Passifloraceae) Draft Genome Reveals the S-Locus Evolved after the Divergence of Turneroideae from Passifloroideae in a Stepwise Manner.</title>
        <authorList>
            <person name="Henning P.M."/>
            <person name="Roalson E.H."/>
            <person name="Mir W."/>
            <person name="McCubbin A.G."/>
            <person name="Shore J.S."/>
        </authorList>
    </citation>
    <scope>NUCLEOTIDE SEQUENCE</scope>
    <source>
        <strain evidence="12">F60SS</strain>
    </source>
</reference>
<dbReference type="PANTHER" id="PTHR45631:SF44">
    <property type="entry name" value="CARBOHYDRATE-BINDING PROTEIN OF THE ER PROTEIN"/>
    <property type="match status" value="1"/>
</dbReference>
<evidence type="ECO:0000256" key="3">
    <source>
        <dbReference type="ARBA" id="ARBA00022692"/>
    </source>
</evidence>
<evidence type="ECO:0000256" key="5">
    <source>
        <dbReference type="ARBA" id="ARBA00022737"/>
    </source>
</evidence>
<organism evidence="12 13">
    <name type="scientific">Turnera subulata</name>
    <dbReference type="NCBI Taxonomy" id="218843"/>
    <lineage>
        <taxon>Eukaryota</taxon>
        <taxon>Viridiplantae</taxon>
        <taxon>Streptophyta</taxon>
        <taxon>Embryophyta</taxon>
        <taxon>Tracheophyta</taxon>
        <taxon>Spermatophyta</taxon>
        <taxon>Magnoliopsida</taxon>
        <taxon>eudicotyledons</taxon>
        <taxon>Gunneridae</taxon>
        <taxon>Pentapetalae</taxon>
        <taxon>rosids</taxon>
        <taxon>fabids</taxon>
        <taxon>Malpighiales</taxon>
        <taxon>Passifloraceae</taxon>
        <taxon>Turnera</taxon>
    </lineage>
</organism>
<dbReference type="GO" id="GO:0016020">
    <property type="term" value="C:membrane"/>
    <property type="evidence" value="ECO:0007669"/>
    <property type="project" value="UniProtKB-SubCell"/>
</dbReference>
<evidence type="ECO:0000256" key="1">
    <source>
        <dbReference type="ARBA" id="ARBA00004167"/>
    </source>
</evidence>
<name>A0A9Q0FNJ7_9ROSI</name>
<evidence type="ECO:0000313" key="13">
    <source>
        <dbReference type="Proteomes" id="UP001141552"/>
    </source>
</evidence>
<keyword evidence="7 9" id="KW-0472">Membrane</keyword>
<sequence length="607" mass="64779">MAYKLALLLLFFAFPAALYADVSIDCGASGSYTDENLIIWMGDDTVMDNGQSIAIQSNSISHVMATLRVFTTRKKNCYSITTTKGAQVLVRASFFYGNYDKKSAPPSFELHFDGNYWDTIKTSLDQLVYNEVIYVPKSDVMSVCLAQIHPDQFPFISALEVRNLASDMYSHVSSNFALFTVGRVAYGAKSSIRFSDDSYDRIWVPAIVGTGFTTVASDAIFINPTAEDNPPEAVLQNAVTPSNPSANIMISPPFPAKPFPVYVTFYFSEVTQLDTTQTRSFRIYIDNTPSSDPIIPPYGSVKEMYVSNITATANTSFSLVATSDSTLPPIINAMEAFVISDPLTDGTYSKDVDGLAALQDALGLQDWSGDPCLPSPYSWDWINCTADATPRVTALRLGSFGLSGQLPDFSSMDALETIDLHNNSIDGPIPDFLGSLPNLKKLNLADNSFSGPIPTSLSKNNKLKLVVSGNPDLCAPGKPCSTTTVPSSAGSGSTSGTSSSGGGKKSSKLPVILGITIPAFVVFWAIVGFLAVCHQKRKTAAITAAAHGGVANTPPNGTPQAGNGSTINTVAGKFGQALVNEIKVSVHDAVVSEITSQANPQTQQNNN</sequence>
<dbReference type="InterPro" id="IPR001611">
    <property type="entry name" value="Leu-rich_rpt"/>
</dbReference>
<dbReference type="Pfam" id="PF00560">
    <property type="entry name" value="LRR_1"/>
    <property type="match status" value="2"/>
</dbReference>
<proteinExistence type="predicted"/>
<dbReference type="OrthoDB" id="2143199at2759"/>
<comment type="caution">
    <text evidence="12">The sequence shown here is derived from an EMBL/GenBank/DDBJ whole genome shotgun (WGS) entry which is preliminary data.</text>
</comment>
<keyword evidence="6 9" id="KW-1133">Transmembrane helix</keyword>
<dbReference type="SUPFAM" id="SSF52058">
    <property type="entry name" value="L domain-like"/>
    <property type="match status" value="1"/>
</dbReference>
<dbReference type="Pfam" id="PF12819">
    <property type="entry name" value="Malectin_like"/>
    <property type="match status" value="1"/>
</dbReference>
<evidence type="ECO:0000256" key="8">
    <source>
        <dbReference type="SAM" id="MobiDB-lite"/>
    </source>
</evidence>
<evidence type="ECO:0000256" key="6">
    <source>
        <dbReference type="ARBA" id="ARBA00022989"/>
    </source>
</evidence>
<reference evidence="12" key="1">
    <citation type="submission" date="2022-02" db="EMBL/GenBank/DDBJ databases">
        <authorList>
            <person name="Henning P.M."/>
            <person name="McCubbin A.G."/>
            <person name="Shore J.S."/>
        </authorList>
    </citation>
    <scope>NUCLEOTIDE SEQUENCE</scope>
    <source>
        <strain evidence="12">F60SS</strain>
        <tissue evidence="12">Leaves</tissue>
    </source>
</reference>
<dbReference type="EMBL" id="JAKUCV010004801">
    <property type="protein sequence ID" value="KAJ4833994.1"/>
    <property type="molecule type" value="Genomic_DNA"/>
</dbReference>
<keyword evidence="2" id="KW-0433">Leucine-rich repeat</keyword>
<evidence type="ECO:0000313" key="12">
    <source>
        <dbReference type="EMBL" id="KAJ4833994.1"/>
    </source>
</evidence>
<feature type="compositionally biased region" description="Low complexity" evidence="8">
    <location>
        <begin position="481"/>
        <end position="498"/>
    </location>
</feature>
<accession>A0A9Q0FNJ7</accession>
<evidence type="ECO:0000256" key="4">
    <source>
        <dbReference type="ARBA" id="ARBA00022729"/>
    </source>
</evidence>
<keyword evidence="3 9" id="KW-0812">Transmembrane</keyword>
<dbReference type="AlphaFoldDB" id="A0A9Q0FNJ7"/>
<feature type="signal peptide" evidence="10">
    <location>
        <begin position="1"/>
        <end position="20"/>
    </location>
</feature>
<feature type="region of interest" description="Disordered" evidence="8">
    <location>
        <begin position="479"/>
        <end position="505"/>
    </location>
</feature>
<feature type="transmembrane region" description="Helical" evidence="9">
    <location>
        <begin position="509"/>
        <end position="532"/>
    </location>
</feature>
<dbReference type="PANTHER" id="PTHR45631">
    <property type="entry name" value="OS07G0107800 PROTEIN-RELATED"/>
    <property type="match status" value="1"/>
</dbReference>
<evidence type="ECO:0000256" key="2">
    <source>
        <dbReference type="ARBA" id="ARBA00022614"/>
    </source>
</evidence>
<protein>
    <recommendedName>
        <fullName evidence="11">Malectin-like domain-containing protein</fullName>
    </recommendedName>
</protein>
<gene>
    <name evidence="12" type="ORF">Tsubulata_016525</name>
</gene>